<evidence type="ECO:0000256" key="1">
    <source>
        <dbReference type="ARBA" id="ARBA00009176"/>
    </source>
</evidence>
<protein>
    <recommendedName>
        <fullName evidence="3">Inosine/uridine-preferring nucleoside hydrolase domain-containing protein</fullName>
    </recommendedName>
</protein>
<dbReference type="CDD" id="cd02647">
    <property type="entry name" value="nuc_hydro_TvIAG"/>
    <property type="match status" value="1"/>
</dbReference>
<accession>A0A0E0L2F2</accession>
<keyword evidence="5" id="KW-1185">Reference proteome</keyword>
<name>A0A0E0L2F2_ORYPU</name>
<sequence length="887" mass="96605">MWRTAAAAAAAAVLLLVAVGAAPTATGVAAGGAGRATAAVAAAKPRRILVDTDMDTDDLFALLYLLKQNRSEFDVKAITINANEWSDAGHAVNHLYDLLHMMGRDDIPIGVGGDGGVSDSGALRPDVGGYLPLIDQGTSTAGGCRYRQAIPAGRGGRLDVDTNSGVRRGFLPQGGRRYRPVTQLTAQRVMADTVSEGPTTILLFGAHTNLALLLMAHPRLGRNIDRVYVSGGAVRAADPAGNLFTAFATNPFAEFNIFGDPFAAYQVIHSGIPITMIPLDATNTISVTEEFVSELQQRQQTYEAQYCFQSLEKVLMRLRGRSNGHGNTASPKLRYLLFFTISYYMWDSFAAGVALSSMRNGEVDGENEFSELEYMNITVITSNKPYGKHDGSNPFFDGRATPKLGLKEGGVHSGHVQTGIRDSFCLVPGSNRGRCEDGYTREISGPEGVRVRIATRAKPNTDKNSSLEKEFSKSFLEVLNRPEQTGLFNISTQFPYYREVLYKPVFRNVGRGKPVIFDMDMSPGDFVSLIYLLKTPIEVIDLKAVLVNGNGWANIASIDIVYDILHMMGRDDIPVGLGNTTALGIPTLSCNNSYAIPHGSGGFIDSDTLYGLARSLPRSPRRYAPESLDQPEDRQPLALDVWQSVRKQLDPSEQITVLTNGPLTNMANISLSDRDASSVIERVYVVGGLIKDGGDENGNLFTVPSNKHAEFNMFLDPLAAKTVLESDLKITLIPLTAQRKAASFRAVLTALEDIQHTHESKFVHELLSLLQELQMKQKLYHHLDIFLGEILGAVYMVEGSRLKPSVELKPVSVVTNTNKSIDGQIVISKNSANLVRVLSDFDGEIYSKQLANSLANKKQSAVIGSFEEQKAIWSRPVNSSGNVKKQK</sequence>
<dbReference type="InterPro" id="IPR001910">
    <property type="entry name" value="Inosine/uridine_hydrolase_dom"/>
</dbReference>
<dbReference type="AlphaFoldDB" id="A0A0E0L2F2"/>
<dbReference type="EnsemblPlants" id="OPUNC05G14200.3">
    <property type="protein sequence ID" value="OPUNC05G14200.3"/>
    <property type="gene ID" value="OPUNC05G14200"/>
</dbReference>
<feature type="domain" description="Inosine/uridine-preferring nucleoside hydrolase" evidence="3">
    <location>
        <begin position="48"/>
        <end position="381"/>
    </location>
</feature>
<reference evidence="4" key="1">
    <citation type="submission" date="2015-04" db="UniProtKB">
        <authorList>
            <consortium name="EnsemblPlants"/>
        </authorList>
    </citation>
    <scope>IDENTIFICATION</scope>
</reference>
<evidence type="ECO:0000313" key="4">
    <source>
        <dbReference type="EnsemblPlants" id="OPUNC05G14200.3"/>
    </source>
</evidence>
<dbReference type="Gramene" id="OPUNC05G14200.3">
    <property type="protein sequence ID" value="OPUNC05G14200.3"/>
    <property type="gene ID" value="OPUNC05G14200"/>
</dbReference>
<feature type="chain" id="PRO_5002365727" description="Inosine/uridine-preferring nucleoside hydrolase domain-containing protein" evidence="2">
    <location>
        <begin position="22"/>
        <end position="887"/>
    </location>
</feature>
<comment type="similarity">
    <text evidence="1">Belongs to the IUNH family.</text>
</comment>
<evidence type="ECO:0000313" key="5">
    <source>
        <dbReference type="Proteomes" id="UP000026962"/>
    </source>
</evidence>
<dbReference type="GO" id="GO:0016799">
    <property type="term" value="F:hydrolase activity, hydrolyzing N-glycosyl compounds"/>
    <property type="evidence" value="ECO:0007669"/>
    <property type="project" value="InterPro"/>
</dbReference>
<feature type="signal peptide" evidence="2">
    <location>
        <begin position="1"/>
        <end position="21"/>
    </location>
</feature>
<dbReference type="InterPro" id="IPR036452">
    <property type="entry name" value="Ribo_hydro-like"/>
</dbReference>
<dbReference type="Proteomes" id="UP000026962">
    <property type="component" value="Chromosome 5"/>
</dbReference>
<reference evidence="4" key="2">
    <citation type="submission" date="2018-05" db="EMBL/GenBank/DDBJ databases">
        <title>OpunRS2 (Oryza punctata Reference Sequence Version 2).</title>
        <authorList>
            <person name="Zhang J."/>
            <person name="Kudrna D."/>
            <person name="Lee S."/>
            <person name="Talag J."/>
            <person name="Welchert J."/>
            <person name="Wing R.A."/>
        </authorList>
    </citation>
    <scope>NUCLEOTIDE SEQUENCE [LARGE SCALE GENOMIC DNA]</scope>
</reference>
<dbReference type="Pfam" id="PF01156">
    <property type="entry name" value="IU_nuc_hydro"/>
    <property type="match status" value="2"/>
</dbReference>
<evidence type="ECO:0000256" key="2">
    <source>
        <dbReference type="SAM" id="SignalP"/>
    </source>
</evidence>
<evidence type="ECO:0000259" key="3">
    <source>
        <dbReference type="Pfam" id="PF01156"/>
    </source>
</evidence>
<dbReference type="PANTHER" id="PTHR46692">
    <property type="entry name" value="INOSINE-URIDINE PREFERRING NUCLEOSIDE HYDROLASE FAMILY PROTEIN"/>
    <property type="match status" value="1"/>
</dbReference>
<dbReference type="eggNOG" id="KOG2938">
    <property type="taxonomic scope" value="Eukaryota"/>
</dbReference>
<dbReference type="STRING" id="4537.A0A0E0L2F2"/>
<proteinExistence type="inferred from homology"/>
<feature type="domain" description="Inosine/uridine-preferring nucleoside hydrolase" evidence="3">
    <location>
        <begin position="515"/>
        <end position="844"/>
    </location>
</feature>
<dbReference type="PANTHER" id="PTHR46692:SF5">
    <property type="entry name" value="OS05G0406100 PROTEIN"/>
    <property type="match status" value="1"/>
</dbReference>
<dbReference type="Gene3D" id="3.90.245.10">
    <property type="entry name" value="Ribonucleoside hydrolase-like"/>
    <property type="match status" value="2"/>
</dbReference>
<organism evidence="4">
    <name type="scientific">Oryza punctata</name>
    <name type="common">Red rice</name>
    <dbReference type="NCBI Taxonomy" id="4537"/>
    <lineage>
        <taxon>Eukaryota</taxon>
        <taxon>Viridiplantae</taxon>
        <taxon>Streptophyta</taxon>
        <taxon>Embryophyta</taxon>
        <taxon>Tracheophyta</taxon>
        <taxon>Spermatophyta</taxon>
        <taxon>Magnoliopsida</taxon>
        <taxon>Liliopsida</taxon>
        <taxon>Poales</taxon>
        <taxon>Poaceae</taxon>
        <taxon>BOP clade</taxon>
        <taxon>Oryzoideae</taxon>
        <taxon>Oryzeae</taxon>
        <taxon>Oryzinae</taxon>
        <taxon>Oryza</taxon>
    </lineage>
</organism>
<keyword evidence="2" id="KW-0732">Signal</keyword>
<dbReference type="OMA" id="RSNGHGN"/>
<dbReference type="SUPFAM" id="SSF53590">
    <property type="entry name" value="Nucleoside hydrolase"/>
    <property type="match status" value="2"/>
</dbReference>